<evidence type="ECO:0000256" key="8">
    <source>
        <dbReference type="ARBA" id="ARBA00034617"/>
    </source>
</evidence>
<dbReference type="SMART" id="SM00487">
    <property type="entry name" value="DEXDc"/>
    <property type="match status" value="1"/>
</dbReference>
<evidence type="ECO:0000256" key="3">
    <source>
        <dbReference type="ARBA" id="ARBA00022801"/>
    </source>
</evidence>
<proteinExistence type="inferred from homology"/>
<reference evidence="13" key="1">
    <citation type="submission" date="2018-05" db="EMBL/GenBank/DDBJ databases">
        <authorList>
            <person name="Deangelis K."/>
            <person name="Huntemann M."/>
            <person name="Clum A."/>
            <person name="Pillay M."/>
            <person name="Palaniappan K."/>
            <person name="Varghese N."/>
            <person name="Mikhailova N."/>
            <person name="Stamatis D."/>
            <person name="Reddy T."/>
            <person name="Daum C."/>
            <person name="Shapiro N."/>
            <person name="Ivanova N."/>
            <person name="Kyrpides N."/>
            <person name="Woyke T."/>
        </authorList>
    </citation>
    <scope>NUCLEOTIDE SEQUENCE [LARGE SCALE GENOMIC DNA]</scope>
    <source>
        <strain evidence="13">GAS496</strain>
    </source>
</reference>
<keyword evidence="3" id="KW-0378">Hydrolase</keyword>
<dbReference type="InterPro" id="IPR000836">
    <property type="entry name" value="PRTase_dom"/>
</dbReference>
<dbReference type="GO" id="GO:0005737">
    <property type="term" value="C:cytoplasm"/>
    <property type="evidence" value="ECO:0007669"/>
    <property type="project" value="TreeGrafter"/>
</dbReference>
<evidence type="ECO:0000256" key="1">
    <source>
        <dbReference type="ARBA" id="ARBA00005446"/>
    </source>
</evidence>
<evidence type="ECO:0000313" key="12">
    <source>
        <dbReference type="EMBL" id="PXX07722.1"/>
    </source>
</evidence>
<keyword evidence="4 12" id="KW-0347">Helicase</keyword>
<evidence type="ECO:0000256" key="2">
    <source>
        <dbReference type="ARBA" id="ARBA00022741"/>
    </source>
</evidence>
<dbReference type="PANTHER" id="PTHR13710:SF105">
    <property type="entry name" value="ATP-DEPENDENT DNA HELICASE Q1"/>
    <property type="match status" value="1"/>
</dbReference>
<dbReference type="GO" id="GO:0003677">
    <property type="term" value="F:DNA binding"/>
    <property type="evidence" value="ECO:0007669"/>
    <property type="project" value="UniProtKB-KW"/>
</dbReference>
<dbReference type="Pfam" id="PF00270">
    <property type="entry name" value="DEAD"/>
    <property type="match status" value="1"/>
</dbReference>
<keyword evidence="6" id="KW-0238">DNA-binding</keyword>
<dbReference type="Pfam" id="PF00271">
    <property type="entry name" value="Helicase_C"/>
    <property type="match status" value="1"/>
</dbReference>
<evidence type="ECO:0000313" key="13">
    <source>
        <dbReference type="Proteomes" id="UP000247781"/>
    </source>
</evidence>
<evidence type="ECO:0000259" key="10">
    <source>
        <dbReference type="PROSITE" id="PS51192"/>
    </source>
</evidence>
<dbReference type="Gene3D" id="3.40.50.300">
    <property type="entry name" value="P-loop containing nucleotide triphosphate hydrolases"/>
    <property type="match status" value="2"/>
</dbReference>
<dbReference type="PROSITE" id="PS51194">
    <property type="entry name" value="HELICASE_CTER"/>
    <property type="match status" value="1"/>
</dbReference>
<dbReference type="InterPro" id="IPR014001">
    <property type="entry name" value="Helicase_ATP-bd"/>
</dbReference>
<name>A0A318HMB6_9MYCO</name>
<keyword evidence="2" id="KW-0547">Nucleotide-binding</keyword>
<reference evidence="12 13" key="2">
    <citation type="submission" date="2018-06" db="EMBL/GenBank/DDBJ databases">
        <title>Sequencing of bacterial isolates from soil warming experiment in Harvard Forest, Massachusetts, USA.</title>
        <authorList>
            <person name="Deangelis K.PhD."/>
        </authorList>
    </citation>
    <scope>NUCLEOTIDE SEQUENCE [LARGE SCALE GENOMIC DNA]</scope>
    <source>
        <strain evidence="12 13">GAS496</strain>
    </source>
</reference>
<evidence type="ECO:0000256" key="4">
    <source>
        <dbReference type="ARBA" id="ARBA00022806"/>
    </source>
</evidence>
<dbReference type="Gene3D" id="3.40.50.2020">
    <property type="match status" value="1"/>
</dbReference>
<keyword evidence="13" id="KW-1185">Reference proteome</keyword>
<feature type="domain" description="Helicase C-terminal" evidence="11">
    <location>
        <begin position="241"/>
        <end position="398"/>
    </location>
</feature>
<dbReference type="GO" id="GO:0006310">
    <property type="term" value="P:DNA recombination"/>
    <property type="evidence" value="ECO:0007669"/>
    <property type="project" value="InterPro"/>
</dbReference>
<dbReference type="Gene3D" id="1.10.10.10">
    <property type="entry name" value="Winged helix-like DNA-binding domain superfamily/Winged helix DNA-binding domain"/>
    <property type="match status" value="1"/>
</dbReference>
<dbReference type="GO" id="GO:0043138">
    <property type="term" value="F:3'-5' DNA helicase activity"/>
    <property type="evidence" value="ECO:0007669"/>
    <property type="project" value="UniProtKB-EC"/>
</dbReference>
<dbReference type="CDD" id="cd06223">
    <property type="entry name" value="PRTases_typeI"/>
    <property type="match status" value="1"/>
</dbReference>
<dbReference type="NCBIfam" id="TIGR00614">
    <property type="entry name" value="recQ_fam"/>
    <property type="match status" value="1"/>
</dbReference>
<dbReference type="PROSITE" id="PS51192">
    <property type="entry name" value="HELICASE_ATP_BIND_1"/>
    <property type="match status" value="1"/>
</dbReference>
<dbReference type="InterPro" id="IPR001650">
    <property type="entry name" value="Helicase_C-like"/>
</dbReference>
<comment type="similarity">
    <text evidence="1">Belongs to the helicase family. RecQ subfamily.</text>
</comment>
<dbReference type="GO" id="GO:0016787">
    <property type="term" value="F:hydrolase activity"/>
    <property type="evidence" value="ECO:0007669"/>
    <property type="project" value="UniProtKB-KW"/>
</dbReference>
<dbReference type="GO" id="GO:0009378">
    <property type="term" value="F:four-way junction helicase activity"/>
    <property type="evidence" value="ECO:0007669"/>
    <property type="project" value="TreeGrafter"/>
</dbReference>
<dbReference type="InterPro" id="IPR027417">
    <property type="entry name" value="P-loop_NTPase"/>
</dbReference>
<dbReference type="AlphaFoldDB" id="A0A318HMB6"/>
<dbReference type="RefSeq" id="WP_110317086.1">
    <property type="nucleotide sequence ID" value="NZ_QJJU01000010.1"/>
</dbReference>
<dbReference type="Proteomes" id="UP000247781">
    <property type="component" value="Unassembled WGS sequence"/>
</dbReference>
<evidence type="ECO:0000256" key="6">
    <source>
        <dbReference type="ARBA" id="ARBA00023125"/>
    </source>
</evidence>
<comment type="caution">
    <text evidence="12">The sequence shown here is derived from an EMBL/GenBank/DDBJ whole genome shotgun (WGS) entry which is preliminary data.</text>
</comment>
<evidence type="ECO:0000256" key="5">
    <source>
        <dbReference type="ARBA" id="ARBA00022840"/>
    </source>
</evidence>
<comment type="catalytic activity">
    <reaction evidence="8">
        <text>Couples ATP hydrolysis with the unwinding of duplex DNA by translocating in the 3'-5' direction.</text>
        <dbReference type="EC" id="5.6.2.4"/>
    </reaction>
</comment>
<gene>
    <name evidence="12" type="ORF">C8E89_110108</name>
</gene>
<dbReference type="SUPFAM" id="SSF53271">
    <property type="entry name" value="PRTase-like"/>
    <property type="match status" value="2"/>
</dbReference>
<dbReference type="PANTHER" id="PTHR13710">
    <property type="entry name" value="DNA HELICASE RECQ FAMILY MEMBER"/>
    <property type="match status" value="1"/>
</dbReference>
<dbReference type="GO" id="GO:0006281">
    <property type="term" value="P:DNA repair"/>
    <property type="evidence" value="ECO:0007669"/>
    <property type="project" value="TreeGrafter"/>
</dbReference>
<accession>A0A318HMB6</accession>
<dbReference type="SUPFAM" id="SSF52540">
    <property type="entry name" value="P-loop containing nucleoside triphosphate hydrolases"/>
    <property type="match status" value="1"/>
</dbReference>
<sequence>MTAISPPTATRVRAQAILEQLAGSAANLRDDQWTAIEALVVQRRQALVVQRTGWGKSAVYFIAAKLLRESGRGATVIVSPLLALMRNQVAAAERAGVRAATINSGNVTEWDAIHQRVADGELDVLLVSPERLNNPDFRDNVLPSLAADAGLVVVDEAHCVSDWGHDFRPDYRRIRTLIAELGSDIPVLATTATANDRVVDDVATQLGVGGRDTLVLRGGLDRESLRLSVVMLATAPQRAAWVAAQLDSIEGSGIIYTLTVATAHDIAALLRDRGHKVAAYTGATDPAEREQLEADLLDNRVKALVATSALGMGFDKPDLGFVIHLGAPSSPIAYYQQVGRAGRATASAEVVLLPGHEDQDIWRYFASVAFPSELLVRKVIDALEPDHPQSTPALEPLVDLGRSRLEMVLKVLDVDGAVRRVKGGWISTGQPWTYDEPRYRKLDEARRREQQAMLDYQDTSECRMAFLRGQLDDPELIEGTQCGRCDNCVGVRYSAEVDSAALDAAREQLQRPGVELTSRKQWPSGMNKLGVDLSGRISDGPSVGRTIGRLTDLGWGARLKRLLDEPDGPVPPEVLQAAVAVLAAWPWETRPTAVMGLDSLTHPLLIGSVVDGLSQLGRLTNLGTLRYAAGRRPVTAANSAYRVAALDNSWSYPDPSVLAEVSGPVLLVDDVTDTGWTLTMAARVLRRAGAPEVLPFALASVS</sequence>
<evidence type="ECO:0000256" key="7">
    <source>
        <dbReference type="ARBA" id="ARBA00023235"/>
    </source>
</evidence>
<protein>
    <recommendedName>
        <fullName evidence="9">DNA 3'-5' helicase</fullName>
        <ecNumber evidence="9">5.6.2.4</ecNumber>
    </recommendedName>
</protein>
<organism evidence="12 13">
    <name type="scientific">Mycolicibacterium moriokaense</name>
    <dbReference type="NCBI Taxonomy" id="39691"/>
    <lineage>
        <taxon>Bacteria</taxon>
        <taxon>Bacillati</taxon>
        <taxon>Actinomycetota</taxon>
        <taxon>Actinomycetes</taxon>
        <taxon>Mycobacteriales</taxon>
        <taxon>Mycobacteriaceae</taxon>
        <taxon>Mycolicibacterium</taxon>
    </lineage>
</organism>
<dbReference type="InterPro" id="IPR004589">
    <property type="entry name" value="DNA_helicase_ATP-dep_RecQ"/>
</dbReference>
<feature type="domain" description="Helicase ATP-binding" evidence="10">
    <location>
        <begin position="37"/>
        <end position="212"/>
    </location>
</feature>
<dbReference type="PROSITE" id="PS00690">
    <property type="entry name" value="DEAH_ATP_HELICASE"/>
    <property type="match status" value="1"/>
</dbReference>
<dbReference type="InterPro" id="IPR011545">
    <property type="entry name" value="DEAD/DEAH_box_helicase_dom"/>
</dbReference>
<dbReference type="OrthoDB" id="9760034at2"/>
<dbReference type="InterPro" id="IPR029057">
    <property type="entry name" value="PRTase-like"/>
</dbReference>
<dbReference type="GO" id="GO:0005524">
    <property type="term" value="F:ATP binding"/>
    <property type="evidence" value="ECO:0007669"/>
    <property type="project" value="UniProtKB-KW"/>
</dbReference>
<keyword evidence="7" id="KW-0413">Isomerase</keyword>
<dbReference type="GO" id="GO:0030894">
    <property type="term" value="C:replisome"/>
    <property type="evidence" value="ECO:0007669"/>
    <property type="project" value="TreeGrafter"/>
</dbReference>
<evidence type="ECO:0000259" key="11">
    <source>
        <dbReference type="PROSITE" id="PS51194"/>
    </source>
</evidence>
<dbReference type="EMBL" id="QJJU01000010">
    <property type="protein sequence ID" value="PXX07722.1"/>
    <property type="molecule type" value="Genomic_DNA"/>
</dbReference>
<dbReference type="EC" id="5.6.2.4" evidence="9"/>
<dbReference type="SMART" id="SM00490">
    <property type="entry name" value="HELICc"/>
    <property type="match status" value="1"/>
</dbReference>
<keyword evidence="5" id="KW-0067">ATP-binding</keyword>
<evidence type="ECO:0000256" key="9">
    <source>
        <dbReference type="ARBA" id="ARBA00034808"/>
    </source>
</evidence>
<dbReference type="InterPro" id="IPR002464">
    <property type="entry name" value="DNA/RNA_helicase_DEAH_CS"/>
</dbReference>
<dbReference type="InterPro" id="IPR036388">
    <property type="entry name" value="WH-like_DNA-bd_sf"/>
</dbReference>
<dbReference type="GO" id="GO:0043590">
    <property type="term" value="C:bacterial nucleoid"/>
    <property type="evidence" value="ECO:0007669"/>
    <property type="project" value="TreeGrafter"/>
</dbReference>